<protein>
    <submittedName>
        <fullName evidence="1">Uncharacterized protein</fullName>
    </submittedName>
</protein>
<proteinExistence type="predicted"/>
<sequence length="124" mass="14419">MGLPVTSFSSLQSYNNIITEYLYNPRSYPQKIVFDEHLSDVACIRFALFNVLYGTDMQPLQYNHDDTFKFSDAWVQLLKESKRSNAFLIETQVIENALRNPEWVSQLWMNRCINSTLGCVKQLG</sequence>
<name>A0A8H7QYD6_9FUNG</name>
<accession>A0A8H7QYD6</accession>
<dbReference type="Proteomes" id="UP000603453">
    <property type="component" value="Unassembled WGS sequence"/>
</dbReference>
<keyword evidence="2" id="KW-1185">Reference proteome</keyword>
<organism evidence="1 2">
    <name type="scientific">Mucor saturninus</name>
    <dbReference type="NCBI Taxonomy" id="64648"/>
    <lineage>
        <taxon>Eukaryota</taxon>
        <taxon>Fungi</taxon>
        <taxon>Fungi incertae sedis</taxon>
        <taxon>Mucoromycota</taxon>
        <taxon>Mucoromycotina</taxon>
        <taxon>Mucoromycetes</taxon>
        <taxon>Mucorales</taxon>
        <taxon>Mucorineae</taxon>
        <taxon>Mucoraceae</taxon>
        <taxon>Mucor</taxon>
    </lineage>
</organism>
<evidence type="ECO:0000313" key="2">
    <source>
        <dbReference type="Proteomes" id="UP000603453"/>
    </source>
</evidence>
<dbReference type="AlphaFoldDB" id="A0A8H7QYD6"/>
<comment type="caution">
    <text evidence="1">The sequence shown here is derived from an EMBL/GenBank/DDBJ whole genome shotgun (WGS) entry which is preliminary data.</text>
</comment>
<dbReference type="EMBL" id="JAEPRD010000089">
    <property type="protein sequence ID" value="KAG2200008.1"/>
    <property type="molecule type" value="Genomic_DNA"/>
</dbReference>
<reference evidence="1" key="1">
    <citation type="submission" date="2020-12" db="EMBL/GenBank/DDBJ databases">
        <title>Metabolic potential, ecology and presence of endohyphal bacteria is reflected in genomic diversity of Mucoromycotina.</title>
        <authorList>
            <person name="Muszewska A."/>
            <person name="Okrasinska A."/>
            <person name="Steczkiewicz K."/>
            <person name="Drgas O."/>
            <person name="Orlowska M."/>
            <person name="Perlinska-Lenart U."/>
            <person name="Aleksandrzak-Piekarczyk T."/>
            <person name="Szatraj K."/>
            <person name="Zielenkiewicz U."/>
            <person name="Pilsyk S."/>
            <person name="Malc E."/>
            <person name="Mieczkowski P."/>
            <person name="Kruszewska J.S."/>
            <person name="Biernat P."/>
            <person name="Pawlowska J."/>
        </authorList>
    </citation>
    <scope>NUCLEOTIDE SEQUENCE</scope>
    <source>
        <strain evidence="1">WA0000017839</strain>
    </source>
</reference>
<gene>
    <name evidence="1" type="ORF">INT47_000358</name>
</gene>
<dbReference type="OrthoDB" id="2258850at2759"/>
<evidence type="ECO:0000313" key="1">
    <source>
        <dbReference type="EMBL" id="KAG2200008.1"/>
    </source>
</evidence>